<organism evidence="1 2">
    <name type="scientific">Giardia intestinalis (strain ATCC 50803 / WB clone C6)</name>
    <name type="common">Giardia lamblia</name>
    <dbReference type="NCBI Taxonomy" id="184922"/>
    <lineage>
        <taxon>Eukaryota</taxon>
        <taxon>Metamonada</taxon>
        <taxon>Diplomonadida</taxon>
        <taxon>Hexamitidae</taxon>
        <taxon>Giardiinae</taxon>
        <taxon>Giardia</taxon>
    </lineage>
</organism>
<dbReference type="KEGG" id="gla:GL50803_0011050"/>
<gene>
    <name evidence="1" type="ORF">GL50803_0011050</name>
</gene>
<dbReference type="VEuPathDB" id="GiardiaDB:GL50803_11050"/>
<protein>
    <submittedName>
        <fullName evidence="1">Uncharacterized protein</fullName>
    </submittedName>
</protein>
<reference evidence="1 2" key="1">
    <citation type="journal article" date="2007" name="Science">
        <title>Genomic minimalism in the early diverging intestinal parasite Giardia lamblia.</title>
        <authorList>
            <person name="Morrison H.G."/>
            <person name="McArthur A.G."/>
            <person name="Gillin F.D."/>
            <person name="Aley S.B."/>
            <person name="Adam R.D."/>
            <person name="Olsen G.J."/>
            <person name="Best A.A."/>
            <person name="Cande W.Z."/>
            <person name="Chen F."/>
            <person name="Cipriano M.J."/>
            <person name="Davids B.J."/>
            <person name="Dawson S.C."/>
            <person name="Elmendorf H.G."/>
            <person name="Hehl A.B."/>
            <person name="Holder M.E."/>
            <person name="Huse S.M."/>
            <person name="Kim U.U."/>
            <person name="Lasek-Nesselquist E."/>
            <person name="Manning G."/>
            <person name="Nigam A."/>
            <person name="Nixon J.E."/>
            <person name="Palm D."/>
            <person name="Passamaneck N.E."/>
            <person name="Prabhu A."/>
            <person name="Reich C.I."/>
            <person name="Reiner D.S."/>
            <person name="Samuelson J."/>
            <person name="Svard S.G."/>
            <person name="Sogin M.L."/>
        </authorList>
    </citation>
    <scope>NUCLEOTIDE SEQUENCE [LARGE SCALE GENOMIC DNA]</scope>
    <source>
        <strain evidence="1 2">WB C6</strain>
    </source>
</reference>
<dbReference type="OMA" id="TIYCSVW"/>
<keyword evidence="2" id="KW-1185">Reference proteome</keyword>
<comment type="caution">
    <text evidence="1">The sequence shown here is derived from an EMBL/GenBank/DDBJ whole genome shotgun (WGS) entry which is preliminary data.</text>
</comment>
<evidence type="ECO:0000313" key="2">
    <source>
        <dbReference type="Proteomes" id="UP000001548"/>
    </source>
</evidence>
<proteinExistence type="predicted"/>
<dbReference type="AlphaFoldDB" id="A8B1R7"/>
<name>A8B1R7_GIAIC</name>
<sequence>MAGKRCTELTAASKQRRRMSVMAARIPFFALTIYCSVWAVTWILQTATSHILLSKASPADKFIVTNRLGYWPLNSILIYASKGLVPEVRMKIDDELITAYIYPVLLFMPLLLSAFKQYMKTY</sequence>
<evidence type="ECO:0000313" key="1">
    <source>
        <dbReference type="EMBL" id="KAE8302863.1"/>
    </source>
</evidence>
<accession>A8B1R7</accession>
<dbReference type="Proteomes" id="UP000001548">
    <property type="component" value="Unassembled WGS sequence"/>
</dbReference>
<dbReference type="EMBL" id="AACB03000003">
    <property type="protein sequence ID" value="KAE8302863.1"/>
    <property type="molecule type" value="Genomic_DNA"/>
</dbReference>
<dbReference type="RefSeq" id="XP_001709834.1">
    <property type="nucleotide sequence ID" value="XM_001709782.1"/>
</dbReference>
<dbReference type="GeneID" id="5702802"/>
<dbReference type="HOGENOM" id="CLU_2031097_0_0_1"/>